<evidence type="ECO:0000256" key="1">
    <source>
        <dbReference type="SAM" id="MobiDB-lite"/>
    </source>
</evidence>
<dbReference type="AlphaFoldDB" id="A0A396I2Y8"/>
<protein>
    <submittedName>
        <fullName evidence="3">Putative F-box domain-containing protein</fullName>
    </submittedName>
</protein>
<dbReference type="PANTHER" id="PTHR31672">
    <property type="entry name" value="BNACNNG10540D PROTEIN"/>
    <property type="match status" value="1"/>
</dbReference>
<sequence>MSDVPSDWFTEILSRLLVQSLLRFRSTSKSLKSLIDSHNFTNLHLKIKTPSTSTSSFARKPNSTNLISLT</sequence>
<dbReference type="InterPro" id="IPR050796">
    <property type="entry name" value="SCF_F-box_component"/>
</dbReference>
<dbReference type="InterPro" id="IPR036047">
    <property type="entry name" value="F-box-like_dom_sf"/>
</dbReference>
<feature type="region of interest" description="Disordered" evidence="1">
    <location>
        <begin position="51"/>
        <end position="70"/>
    </location>
</feature>
<feature type="domain" description="F-box" evidence="2">
    <location>
        <begin position="1"/>
        <end position="43"/>
    </location>
</feature>
<evidence type="ECO:0000313" key="3">
    <source>
        <dbReference type="EMBL" id="RHN57227.1"/>
    </source>
</evidence>
<proteinExistence type="predicted"/>
<reference evidence="4" key="1">
    <citation type="journal article" date="2018" name="Nat. Plants">
        <title>Whole-genome landscape of Medicago truncatula symbiotic genes.</title>
        <authorList>
            <person name="Pecrix Y."/>
            <person name="Staton S.E."/>
            <person name="Sallet E."/>
            <person name="Lelandais-Briere C."/>
            <person name="Moreau S."/>
            <person name="Carrere S."/>
            <person name="Blein T."/>
            <person name="Jardinaud M.F."/>
            <person name="Latrasse D."/>
            <person name="Zouine M."/>
            <person name="Zahm M."/>
            <person name="Kreplak J."/>
            <person name="Mayjonade B."/>
            <person name="Satge C."/>
            <person name="Perez M."/>
            <person name="Cauet S."/>
            <person name="Marande W."/>
            <person name="Chantry-Darmon C."/>
            <person name="Lopez-Roques C."/>
            <person name="Bouchez O."/>
            <person name="Berard A."/>
            <person name="Debelle F."/>
            <person name="Munos S."/>
            <person name="Bendahmane A."/>
            <person name="Berges H."/>
            <person name="Niebel A."/>
            <person name="Buitink J."/>
            <person name="Frugier F."/>
            <person name="Benhamed M."/>
            <person name="Crespi M."/>
            <person name="Gouzy J."/>
            <person name="Gamas P."/>
        </authorList>
    </citation>
    <scope>NUCLEOTIDE SEQUENCE [LARGE SCALE GENOMIC DNA]</scope>
    <source>
        <strain evidence="4">cv. Jemalong A17</strain>
    </source>
</reference>
<dbReference type="SMART" id="SM00256">
    <property type="entry name" value="FBOX"/>
    <property type="match status" value="1"/>
</dbReference>
<evidence type="ECO:0000313" key="4">
    <source>
        <dbReference type="Proteomes" id="UP000265566"/>
    </source>
</evidence>
<dbReference type="EMBL" id="PSQE01000005">
    <property type="protein sequence ID" value="RHN57227.1"/>
    <property type="molecule type" value="Genomic_DNA"/>
</dbReference>
<dbReference type="Proteomes" id="UP000265566">
    <property type="component" value="Chromosome 5"/>
</dbReference>
<comment type="caution">
    <text evidence="3">The sequence shown here is derived from an EMBL/GenBank/DDBJ whole genome shotgun (WGS) entry which is preliminary data.</text>
</comment>
<gene>
    <name evidence="3" type="ORF">MtrunA17_Chr5g0438081</name>
</gene>
<evidence type="ECO:0000259" key="2">
    <source>
        <dbReference type="PROSITE" id="PS50181"/>
    </source>
</evidence>
<dbReference type="PANTHER" id="PTHR31672:SF13">
    <property type="entry name" value="F-BOX PROTEIN CPR30-LIKE"/>
    <property type="match status" value="1"/>
</dbReference>
<name>A0A396I2Y8_MEDTR</name>
<organism evidence="3 4">
    <name type="scientific">Medicago truncatula</name>
    <name type="common">Barrel medic</name>
    <name type="synonym">Medicago tribuloides</name>
    <dbReference type="NCBI Taxonomy" id="3880"/>
    <lineage>
        <taxon>Eukaryota</taxon>
        <taxon>Viridiplantae</taxon>
        <taxon>Streptophyta</taxon>
        <taxon>Embryophyta</taxon>
        <taxon>Tracheophyta</taxon>
        <taxon>Spermatophyta</taxon>
        <taxon>Magnoliopsida</taxon>
        <taxon>eudicotyledons</taxon>
        <taxon>Gunneridae</taxon>
        <taxon>Pentapetalae</taxon>
        <taxon>rosids</taxon>
        <taxon>fabids</taxon>
        <taxon>Fabales</taxon>
        <taxon>Fabaceae</taxon>
        <taxon>Papilionoideae</taxon>
        <taxon>50 kb inversion clade</taxon>
        <taxon>NPAAA clade</taxon>
        <taxon>Hologalegina</taxon>
        <taxon>IRL clade</taxon>
        <taxon>Trifolieae</taxon>
        <taxon>Medicago</taxon>
    </lineage>
</organism>
<accession>A0A396I2Y8</accession>
<dbReference type="SUPFAM" id="SSF81383">
    <property type="entry name" value="F-box domain"/>
    <property type="match status" value="1"/>
</dbReference>
<dbReference type="Gramene" id="rna32737">
    <property type="protein sequence ID" value="RHN57227.1"/>
    <property type="gene ID" value="gene32737"/>
</dbReference>
<dbReference type="InterPro" id="IPR001810">
    <property type="entry name" value="F-box_dom"/>
</dbReference>
<dbReference type="Pfam" id="PF00646">
    <property type="entry name" value="F-box"/>
    <property type="match status" value="1"/>
</dbReference>
<dbReference type="PROSITE" id="PS50181">
    <property type="entry name" value="FBOX"/>
    <property type="match status" value="1"/>
</dbReference>